<name>A0AAP0X3F4_LIQFO</name>
<dbReference type="Proteomes" id="UP001415857">
    <property type="component" value="Unassembled WGS sequence"/>
</dbReference>
<sequence>MAQRSSIPKFGNWESEENVQYTTYFDQARKGKDDGKMNPNDHQDVPGMFSNDKPPFSASPFQMEAKAGTQSGPEAVRSKHERRSSKEDGDLRRQTDYPLRHDTVSRRAATDSQYHGGIRPGSSKSELEASKGSEAFRPKHERRSSREEGDLRRPIDSSLRNDTVGRRAAADLPHQRHGGVSSGDTLKRATRQSAGSDRSIEHSPLHPHNQARVGSRGSIVSSPSWERKGSSEGSHGFAPSTPGRSRLRSVTRGDETPDHSAAVPKFGEWDESNPSSADGYTHIFNRVREERQTGAGKVPVTATENSSSNGQKQYRNTNTVSCCCFPWGGK</sequence>
<dbReference type="AlphaFoldDB" id="A0AAP0X3F4"/>
<dbReference type="InterPro" id="IPR008700">
    <property type="entry name" value="TypeIII_avirulence_cleave"/>
</dbReference>
<feature type="compositionally biased region" description="Basic and acidic residues" evidence="1">
    <location>
        <begin position="84"/>
        <end position="109"/>
    </location>
</feature>
<reference evidence="3 4" key="1">
    <citation type="journal article" date="2024" name="Plant J.">
        <title>Genome sequences and population genomics reveal climatic adaptation and genomic divergence between two closely related sweetgum species.</title>
        <authorList>
            <person name="Xu W.Q."/>
            <person name="Ren C.Q."/>
            <person name="Zhang X.Y."/>
            <person name="Comes H.P."/>
            <person name="Liu X.H."/>
            <person name="Li Y.G."/>
            <person name="Kettle C.J."/>
            <person name="Jalonen R."/>
            <person name="Gaisberger H."/>
            <person name="Ma Y.Z."/>
            <person name="Qiu Y.X."/>
        </authorList>
    </citation>
    <scope>NUCLEOTIDE SEQUENCE [LARGE SCALE GENOMIC DNA]</scope>
    <source>
        <strain evidence="3">Hangzhou</strain>
    </source>
</reference>
<feature type="compositionally biased region" description="Basic and acidic residues" evidence="1">
    <location>
        <begin position="27"/>
        <end position="44"/>
    </location>
</feature>
<dbReference type="Pfam" id="PF05627">
    <property type="entry name" value="AvrRpt-cleavage"/>
    <property type="match status" value="2"/>
</dbReference>
<feature type="compositionally biased region" description="Polar residues" evidence="1">
    <location>
        <begin position="302"/>
        <end position="313"/>
    </location>
</feature>
<dbReference type="PANTHER" id="PTHR33159">
    <property type="entry name" value="RPM1-INTERACTING PROTEIN 4 (RIN4) FAMILY PROTEIN"/>
    <property type="match status" value="1"/>
</dbReference>
<evidence type="ECO:0000259" key="2">
    <source>
        <dbReference type="Pfam" id="PF05627"/>
    </source>
</evidence>
<evidence type="ECO:0000313" key="3">
    <source>
        <dbReference type="EMBL" id="KAK9288461.1"/>
    </source>
</evidence>
<organism evidence="3 4">
    <name type="scientific">Liquidambar formosana</name>
    <name type="common">Formosan gum</name>
    <dbReference type="NCBI Taxonomy" id="63359"/>
    <lineage>
        <taxon>Eukaryota</taxon>
        <taxon>Viridiplantae</taxon>
        <taxon>Streptophyta</taxon>
        <taxon>Embryophyta</taxon>
        <taxon>Tracheophyta</taxon>
        <taxon>Spermatophyta</taxon>
        <taxon>Magnoliopsida</taxon>
        <taxon>eudicotyledons</taxon>
        <taxon>Gunneridae</taxon>
        <taxon>Pentapetalae</taxon>
        <taxon>Saxifragales</taxon>
        <taxon>Altingiaceae</taxon>
        <taxon>Liquidambar</taxon>
    </lineage>
</organism>
<gene>
    <name evidence="3" type="ORF">L1049_016918</name>
</gene>
<dbReference type="GO" id="GO:0005886">
    <property type="term" value="C:plasma membrane"/>
    <property type="evidence" value="ECO:0007669"/>
    <property type="project" value="TreeGrafter"/>
</dbReference>
<accession>A0AAP0X3F4</accession>
<dbReference type="EMBL" id="JBBPBK010000003">
    <property type="protein sequence ID" value="KAK9288461.1"/>
    <property type="molecule type" value="Genomic_DNA"/>
</dbReference>
<feature type="region of interest" description="Disordered" evidence="1">
    <location>
        <begin position="24"/>
        <end position="313"/>
    </location>
</feature>
<evidence type="ECO:0000256" key="1">
    <source>
        <dbReference type="SAM" id="MobiDB-lite"/>
    </source>
</evidence>
<dbReference type="PANTHER" id="PTHR33159:SF6">
    <property type="entry name" value="RPM1-INTERACTING PROTEIN 4"/>
    <property type="match status" value="1"/>
</dbReference>
<feature type="domain" description="RIN4 pathogenic type III effector avirulence factor Avr cleavage site" evidence="2">
    <location>
        <begin position="259"/>
        <end position="292"/>
    </location>
</feature>
<proteinExistence type="predicted"/>
<keyword evidence="4" id="KW-1185">Reference proteome</keyword>
<protein>
    <recommendedName>
        <fullName evidence="2">RIN4 pathogenic type III effector avirulence factor Avr cleavage site domain-containing protein</fullName>
    </recommendedName>
</protein>
<feature type="compositionally biased region" description="Basic and acidic residues" evidence="1">
    <location>
        <begin position="125"/>
        <end position="155"/>
    </location>
</feature>
<dbReference type="InterPro" id="IPR040387">
    <property type="entry name" value="RIN4/NOI4"/>
</dbReference>
<evidence type="ECO:0000313" key="4">
    <source>
        <dbReference type="Proteomes" id="UP001415857"/>
    </source>
</evidence>
<comment type="caution">
    <text evidence="3">The sequence shown here is derived from an EMBL/GenBank/DDBJ whole genome shotgun (WGS) entry which is preliminary data.</text>
</comment>
<feature type="domain" description="RIN4 pathogenic type III effector avirulence factor Avr cleavage site" evidence="2">
    <location>
        <begin position="3"/>
        <end position="32"/>
    </location>
</feature>